<organism evidence="1">
    <name type="scientific">Thermomicrobium roseum</name>
    <dbReference type="NCBI Taxonomy" id="500"/>
    <lineage>
        <taxon>Bacteria</taxon>
        <taxon>Pseudomonadati</taxon>
        <taxon>Thermomicrobiota</taxon>
        <taxon>Thermomicrobia</taxon>
        <taxon>Thermomicrobiales</taxon>
        <taxon>Thermomicrobiaceae</taxon>
        <taxon>Thermomicrobium</taxon>
    </lineage>
</organism>
<dbReference type="Pfam" id="PF04199">
    <property type="entry name" value="Cyclase"/>
    <property type="match status" value="1"/>
</dbReference>
<sequence length="226" mass="24472">MSAMRCYDLSQPIESAMPVFPGDPEVRLEPSSALAPWRVTRLTLGSHSGTHVDAPAHYFSDGRSITDYPVERFFVPAVVIPFPELGEDEPIPAAPLLRMQERLRPGSAVLLATGWDRYWGTERYFRHPFLSEEAVDALVAAGVGLVGIDALNVDSTVRGTEHAHARLLGADVLIVENLRGLAELPPSQNYLFVCLPLAVRGADGAPVRAVACEWDGEAERVSGTSG</sequence>
<dbReference type="InterPro" id="IPR007325">
    <property type="entry name" value="KFase/CYL"/>
</dbReference>
<proteinExistence type="predicted"/>
<dbReference type="InterPro" id="IPR037175">
    <property type="entry name" value="KFase_sf"/>
</dbReference>
<evidence type="ECO:0000313" key="1">
    <source>
        <dbReference type="EMBL" id="HEF65729.1"/>
    </source>
</evidence>
<name>A0A7C1XJC4_THERO</name>
<dbReference type="GO" id="GO:0019441">
    <property type="term" value="P:L-tryptophan catabolic process to kynurenine"/>
    <property type="evidence" value="ECO:0007669"/>
    <property type="project" value="InterPro"/>
</dbReference>
<dbReference type="AlphaFoldDB" id="A0A7C1XJC4"/>
<dbReference type="SUPFAM" id="SSF102198">
    <property type="entry name" value="Putative cyclase"/>
    <property type="match status" value="1"/>
</dbReference>
<protein>
    <submittedName>
        <fullName evidence="1">Cyclase family protein</fullName>
    </submittedName>
</protein>
<dbReference type="EMBL" id="DSJL01000011">
    <property type="protein sequence ID" value="HEF65729.1"/>
    <property type="molecule type" value="Genomic_DNA"/>
</dbReference>
<reference evidence="1" key="1">
    <citation type="journal article" date="2020" name="mSystems">
        <title>Genome- and Community-Level Interaction Insights into Carbon Utilization and Element Cycling Functions of Hydrothermarchaeota in Hydrothermal Sediment.</title>
        <authorList>
            <person name="Zhou Z."/>
            <person name="Liu Y."/>
            <person name="Xu W."/>
            <person name="Pan J."/>
            <person name="Luo Z.H."/>
            <person name="Li M."/>
        </authorList>
    </citation>
    <scope>NUCLEOTIDE SEQUENCE [LARGE SCALE GENOMIC DNA]</scope>
    <source>
        <strain evidence="1">SpSt-222</strain>
    </source>
</reference>
<dbReference type="PANTHER" id="PTHR31118">
    <property type="entry name" value="CYCLASE-LIKE PROTEIN 2"/>
    <property type="match status" value="1"/>
</dbReference>
<dbReference type="Gene3D" id="3.50.30.50">
    <property type="entry name" value="Putative cyclase"/>
    <property type="match status" value="1"/>
</dbReference>
<accession>A0A7C1XJC4</accession>
<dbReference type="GO" id="GO:0004061">
    <property type="term" value="F:arylformamidase activity"/>
    <property type="evidence" value="ECO:0007669"/>
    <property type="project" value="InterPro"/>
</dbReference>
<gene>
    <name evidence="1" type="ORF">ENP47_09050</name>
</gene>
<dbReference type="PANTHER" id="PTHR31118:SF32">
    <property type="entry name" value="KYNURENINE FORMAMIDASE"/>
    <property type="match status" value="1"/>
</dbReference>
<comment type="caution">
    <text evidence="1">The sequence shown here is derived from an EMBL/GenBank/DDBJ whole genome shotgun (WGS) entry which is preliminary data.</text>
</comment>